<evidence type="ECO:0000256" key="1">
    <source>
        <dbReference type="ARBA" id="ARBA00005015"/>
    </source>
</evidence>
<keyword evidence="15" id="KW-1185">Reference proteome</keyword>
<reference evidence="14 15" key="1">
    <citation type="journal article" date="2024" name="Nat. Commun.">
        <title>Phylogenomics reveals the evolutionary origins of lichenization in chlorophyte algae.</title>
        <authorList>
            <person name="Puginier C."/>
            <person name="Libourel C."/>
            <person name="Otte J."/>
            <person name="Skaloud P."/>
            <person name="Haon M."/>
            <person name="Grisel S."/>
            <person name="Petersen M."/>
            <person name="Berrin J.G."/>
            <person name="Delaux P.M."/>
            <person name="Dal Grande F."/>
            <person name="Keller J."/>
        </authorList>
    </citation>
    <scope>NUCLEOTIDE SEQUENCE [LARGE SCALE GENOMIC DNA]</scope>
    <source>
        <strain evidence="14 15">SAG 245.80</strain>
    </source>
</reference>
<dbReference type="InterPro" id="IPR020568">
    <property type="entry name" value="Ribosomal_Su5_D2-typ_SF"/>
</dbReference>
<keyword evidence="7" id="KW-0791">Threonine biosynthesis</keyword>
<keyword evidence="9" id="KW-0418">Kinase</keyword>
<evidence type="ECO:0000313" key="14">
    <source>
        <dbReference type="EMBL" id="KAK9826848.1"/>
    </source>
</evidence>
<dbReference type="AlphaFoldDB" id="A0AAW1QZA0"/>
<dbReference type="InterPro" id="IPR036554">
    <property type="entry name" value="GHMP_kinase_C_sf"/>
</dbReference>
<evidence type="ECO:0000256" key="2">
    <source>
        <dbReference type="ARBA" id="ARBA00007370"/>
    </source>
</evidence>
<dbReference type="InterPro" id="IPR014721">
    <property type="entry name" value="Ribsml_uS5_D2-typ_fold_subgr"/>
</dbReference>
<comment type="pathway">
    <text evidence="1">Amino-acid biosynthesis; L-threonine biosynthesis; L-threonine from L-aspartate: step 4/5.</text>
</comment>
<dbReference type="EMBL" id="JALJOU010000062">
    <property type="protein sequence ID" value="KAK9826848.1"/>
    <property type="molecule type" value="Genomic_DNA"/>
</dbReference>
<dbReference type="Pfam" id="PF00288">
    <property type="entry name" value="GHMP_kinases_N"/>
    <property type="match status" value="1"/>
</dbReference>
<dbReference type="Proteomes" id="UP001445335">
    <property type="component" value="Unassembled WGS sequence"/>
</dbReference>
<sequence length="300" mass="30151">MGPGFDWLGCAVEDQGDTVTARVLPDRPGEVVIEAIEGDGGRLSLVAAENCAGIAALETLKLLGIPRCGVGIRLHKGLPLGSGLGSSAASAAAGAMAVNALFGAPLAKAALVPAGLASEAAVSGYHADNIAPALLGGFILIRSCRPLDMQRLEFPGDLWFVLVNPLFSCPTAEMRAVLPGQVPLASAVHNCVMSGTLVAGIMGGDAALVGRALDSDVIVEPVRGPHIPGFAAVKRAARAAGAFGCTISGAGPTCVAVVDDPAVGARVAEAMVQAFTTEGGLEVNTARVVRLDQAGARLVH</sequence>
<dbReference type="InterPro" id="IPR006203">
    <property type="entry name" value="GHMP_knse_ATP-bd_CS"/>
</dbReference>
<protein>
    <recommendedName>
        <fullName evidence="4">Homoserine kinase</fullName>
        <ecNumber evidence="3">2.7.1.39</ecNumber>
    </recommendedName>
</protein>
<dbReference type="GO" id="GO:0005524">
    <property type="term" value="F:ATP binding"/>
    <property type="evidence" value="ECO:0007669"/>
    <property type="project" value="UniProtKB-KW"/>
</dbReference>
<dbReference type="NCBIfam" id="TIGR00191">
    <property type="entry name" value="thrB"/>
    <property type="match status" value="1"/>
</dbReference>
<evidence type="ECO:0000256" key="7">
    <source>
        <dbReference type="ARBA" id="ARBA00022697"/>
    </source>
</evidence>
<dbReference type="InterPro" id="IPR000870">
    <property type="entry name" value="Homoserine_kinase"/>
</dbReference>
<keyword evidence="8" id="KW-0547">Nucleotide-binding</keyword>
<dbReference type="PROSITE" id="PS00627">
    <property type="entry name" value="GHMP_KINASES_ATP"/>
    <property type="match status" value="1"/>
</dbReference>
<dbReference type="HAMAP" id="MF_00384">
    <property type="entry name" value="Homoser_kinase"/>
    <property type="match status" value="1"/>
</dbReference>
<gene>
    <name evidence="14" type="ORF">WJX81_007650</name>
</gene>
<dbReference type="InterPro" id="IPR013750">
    <property type="entry name" value="GHMP_kinase_C_dom"/>
</dbReference>
<evidence type="ECO:0000256" key="8">
    <source>
        <dbReference type="ARBA" id="ARBA00022741"/>
    </source>
</evidence>
<dbReference type="PRINTS" id="PR00958">
    <property type="entry name" value="HOMSERKINASE"/>
</dbReference>
<proteinExistence type="inferred from homology"/>
<dbReference type="InterPro" id="IPR006204">
    <property type="entry name" value="GHMP_kinase_N_dom"/>
</dbReference>
<dbReference type="Pfam" id="PF08544">
    <property type="entry name" value="GHMP_kinases_C"/>
    <property type="match status" value="1"/>
</dbReference>
<feature type="domain" description="GHMP kinase N-terminal" evidence="12">
    <location>
        <begin position="58"/>
        <end position="137"/>
    </location>
</feature>
<evidence type="ECO:0000313" key="15">
    <source>
        <dbReference type="Proteomes" id="UP001445335"/>
    </source>
</evidence>
<dbReference type="PANTHER" id="PTHR20861">
    <property type="entry name" value="HOMOSERINE/4-DIPHOSPHOCYTIDYL-2-C-METHYL-D-ERYTHRITOL KINASE"/>
    <property type="match status" value="1"/>
</dbReference>
<comment type="similarity">
    <text evidence="2">Belongs to the GHMP kinase family. Homoserine kinase subfamily.</text>
</comment>
<dbReference type="SUPFAM" id="SSF55060">
    <property type="entry name" value="GHMP Kinase, C-terminal domain"/>
    <property type="match status" value="1"/>
</dbReference>
<name>A0AAW1QZA0_9CHLO</name>
<keyword evidence="5" id="KW-0028">Amino-acid biosynthesis</keyword>
<evidence type="ECO:0000259" key="13">
    <source>
        <dbReference type="Pfam" id="PF08544"/>
    </source>
</evidence>
<dbReference type="EC" id="2.7.1.39" evidence="3"/>
<dbReference type="PIRSF" id="PIRSF000676">
    <property type="entry name" value="Homoser_kin"/>
    <property type="match status" value="1"/>
</dbReference>
<dbReference type="SUPFAM" id="SSF54211">
    <property type="entry name" value="Ribosomal protein S5 domain 2-like"/>
    <property type="match status" value="1"/>
</dbReference>
<evidence type="ECO:0000256" key="10">
    <source>
        <dbReference type="ARBA" id="ARBA00022840"/>
    </source>
</evidence>
<dbReference type="NCBIfam" id="NF002288">
    <property type="entry name" value="PRK01212.1-4"/>
    <property type="match status" value="1"/>
</dbReference>
<evidence type="ECO:0000256" key="11">
    <source>
        <dbReference type="ARBA" id="ARBA00049913"/>
    </source>
</evidence>
<feature type="domain" description="GHMP kinase C-terminal" evidence="13">
    <location>
        <begin position="201"/>
        <end position="274"/>
    </location>
</feature>
<comment type="caution">
    <text evidence="14">The sequence shown here is derived from an EMBL/GenBank/DDBJ whole genome shotgun (WGS) entry which is preliminary data.</text>
</comment>
<keyword evidence="6" id="KW-0808">Transferase</keyword>
<evidence type="ECO:0000256" key="6">
    <source>
        <dbReference type="ARBA" id="ARBA00022679"/>
    </source>
</evidence>
<comment type="catalytic activity">
    <reaction evidence="11">
        <text>L-homoserine + ATP = O-phospho-L-homoserine + ADP + H(+)</text>
        <dbReference type="Rhea" id="RHEA:13985"/>
        <dbReference type="ChEBI" id="CHEBI:15378"/>
        <dbReference type="ChEBI" id="CHEBI:30616"/>
        <dbReference type="ChEBI" id="CHEBI:57476"/>
        <dbReference type="ChEBI" id="CHEBI:57590"/>
        <dbReference type="ChEBI" id="CHEBI:456216"/>
        <dbReference type="EC" id="2.7.1.39"/>
    </reaction>
    <physiologicalReaction direction="left-to-right" evidence="11">
        <dbReference type="Rhea" id="RHEA:13986"/>
    </physiologicalReaction>
</comment>
<accession>A0AAW1QZA0</accession>
<evidence type="ECO:0000256" key="9">
    <source>
        <dbReference type="ARBA" id="ARBA00022777"/>
    </source>
</evidence>
<keyword evidence="10" id="KW-0067">ATP-binding</keyword>
<organism evidence="14 15">
    <name type="scientific">Elliptochloris bilobata</name>
    <dbReference type="NCBI Taxonomy" id="381761"/>
    <lineage>
        <taxon>Eukaryota</taxon>
        <taxon>Viridiplantae</taxon>
        <taxon>Chlorophyta</taxon>
        <taxon>core chlorophytes</taxon>
        <taxon>Trebouxiophyceae</taxon>
        <taxon>Trebouxiophyceae incertae sedis</taxon>
        <taxon>Elliptochloris clade</taxon>
        <taxon>Elliptochloris</taxon>
    </lineage>
</organism>
<evidence type="ECO:0000256" key="3">
    <source>
        <dbReference type="ARBA" id="ARBA00012078"/>
    </source>
</evidence>
<evidence type="ECO:0000259" key="12">
    <source>
        <dbReference type="Pfam" id="PF00288"/>
    </source>
</evidence>
<dbReference type="Gene3D" id="3.30.70.890">
    <property type="entry name" value="GHMP kinase, C-terminal domain"/>
    <property type="match status" value="1"/>
</dbReference>
<evidence type="ECO:0000256" key="5">
    <source>
        <dbReference type="ARBA" id="ARBA00022605"/>
    </source>
</evidence>
<dbReference type="GO" id="GO:0009088">
    <property type="term" value="P:threonine biosynthetic process"/>
    <property type="evidence" value="ECO:0007669"/>
    <property type="project" value="UniProtKB-KW"/>
</dbReference>
<dbReference type="Gene3D" id="3.30.230.10">
    <property type="match status" value="1"/>
</dbReference>
<dbReference type="GO" id="GO:0004413">
    <property type="term" value="F:homoserine kinase activity"/>
    <property type="evidence" value="ECO:0007669"/>
    <property type="project" value="UniProtKB-EC"/>
</dbReference>
<evidence type="ECO:0000256" key="4">
    <source>
        <dbReference type="ARBA" id="ARBA00017858"/>
    </source>
</evidence>
<dbReference type="PANTHER" id="PTHR20861:SF1">
    <property type="entry name" value="HOMOSERINE KINASE"/>
    <property type="match status" value="1"/>
</dbReference>